<feature type="compositionally biased region" description="Polar residues" evidence="1">
    <location>
        <begin position="212"/>
        <end position="225"/>
    </location>
</feature>
<reference evidence="2" key="2">
    <citation type="submission" date="2013-05" db="EMBL/GenBank/DDBJ databases">
        <title>The genome and transcriptome of Haemonchus contortus: a key model parasite for drug and vaccine discovery.</title>
        <authorList>
            <person name="Laing R."/>
            <person name="Kikuchi T."/>
            <person name="Martinelli A."/>
            <person name="Tsai I.J."/>
            <person name="Beech R.N."/>
            <person name="Redman E."/>
            <person name="Holroyd N."/>
            <person name="Bartley D.J."/>
            <person name="Beasley H."/>
            <person name="Britton C."/>
            <person name="Curran D."/>
            <person name="Devaney E."/>
            <person name="Gilabert A."/>
            <person name="Jackson F."/>
            <person name="Hunt M."/>
            <person name="Johnston S."/>
            <person name="Kryukov I."/>
            <person name="Li K."/>
            <person name="Morrison A.A."/>
            <person name="Reid A.J."/>
            <person name="Sargison N."/>
            <person name="Saunders G."/>
            <person name="Wasmuth J.D."/>
            <person name="Wolstenholme A."/>
            <person name="Berriman M."/>
            <person name="Gilleard J.S."/>
            <person name="Cotton J.A."/>
        </authorList>
    </citation>
    <scope>NUCLEOTIDE SEQUENCE [LARGE SCALE GENOMIC DNA]</scope>
    <source>
        <strain evidence="2">ISE/inbred ISE</strain>
    </source>
</reference>
<proteinExistence type="predicted"/>
<sequence>MVSSQLDDGDTSVVVLENDEREKNSVSANLLPEQKDSLTNGEQLIPSEAVSKEEAGNDAEVASDVIISGLLALEGVLSSQLKGIAMARRRIEKAKRLIGVKGHGLRPLVNRNIEAINALEQYRTDYRRKNISSPNSSTHPAEEDDDIVVLDEVSVSDVGSVHSNNGNVVDVVEVLSDVDCEASTTNETMNLTDILNAENRAFAEEEAAISKGPSSSKNSTPTGQRNIKRSESSTPSGECDIERPKSAEDIPMECDALTNSPPENHEVETAIDNGNHDEDQTEIDAMAMQCTDDGENVGCSNVANEMETQHQTSQRLLSFEWELNIEMASNVSFHDFN</sequence>
<organism evidence="2">
    <name type="scientific">Haemonchus contortus</name>
    <name type="common">Barber pole worm</name>
    <dbReference type="NCBI Taxonomy" id="6289"/>
    <lineage>
        <taxon>Eukaryota</taxon>
        <taxon>Metazoa</taxon>
        <taxon>Ecdysozoa</taxon>
        <taxon>Nematoda</taxon>
        <taxon>Chromadorea</taxon>
        <taxon>Rhabditida</taxon>
        <taxon>Rhabditina</taxon>
        <taxon>Rhabditomorpha</taxon>
        <taxon>Strongyloidea</taxon>
        <taxon>Trichostrongylidae</taxon>
        <taxon>Haemonchus</taxon>
    </lineage>
</organism>
<feature type="compositionally biased region" description="Basic and acidic residues" evidence="1">
    <location>
        <begin position="263"/>
        <end position="277"/>
    </location>
</feature>
<accession>W6NDG5</accession>
<protein>
    <submittedName>
        <fullName evidence="2">Uncharacterized protein</fullName>
    </submittedName>
</protein>
<dbReference type="AlphaFoldDB" id="W6NDG5"/>
<reference evidence="2" key="1">
    <citation type="submission" date="2013-03" db="EMBL/GenBank/DDBJ databases">
        <authorList>
            <person name="Aslett M."/>
        </authorList>
    </citation>
    <scope>NUCLEOTIDE SEQUENCE [LARGE SCALE GENOMIC DNA]</scope>
    <source>
        <strain evidence="2">ISE/inbred ISE</strain>
    </source>
</reference>
<comment type="caution">
    <text evidence="2">The sequence shown here is derived from an EMBL/GenBank/DDBJ whole genome shotgun (WGS) entry which is preliminary data.</text>
</comment>
<evidence type="ECO:0000313" key="2">
    <source>
        <dbReference type="EMBL" id="CDL95323.1"/>
    </source>
</evidence>
<name>W6NDG5_HAECO</name>
<dbReference type="EMBL" id="CAVP010058917">
    <property type="protein sequence ID" value="CDL95323.1"/>
    <property type="molecule type" value="Genomic_DNA"/>
</dbReference>
<feature type="region of interest" description="Disordered" evidence="1">
    <location>
        <begin position="206"/>
        <end position="277"/>
    </location>
</feature>
<feature type="region of interest" description="Disordered" evidence="1">
    <location>
        <begin position="1"/>
        <end position="42"/>
    </location>
</feature>
<gene>
    <name evidence="2" type="ORF">HCOI_01437000</name>
</gene>
<evidence type="ECO:0000256" key="1">
    <source>
        <dbReference type="SAM" id="MobiDB-lite"/>
    </source>
</evidence>